<sequence length="31" mass="3674">MLTFIRLRAVFLCPLKFLLELFKLSALILYS</sequence>
<protein>
    <submittedName>
        <fullName evidence="1">Uncharacterized protein</fullName>
    </submittedName>
</protein>
<proteinExistence type="predicted"/>
<organism evidence="1">
    <name type="scientific">Podoviridae sp. ctlMy11</name>
    <dbReference type="NCBI Taxonomy" id="2827746"/>
    <lineage>
        <taxon>Viruses</taxon>
        <taxon>Duplodnaviria</taxon>
        <taxon>Heunggongvirae</taxon>
        <taxon>Uroviricota</taxon>
        <taxon>Caudoviricetes</taxon>
    </lineage>
</organism>
<dbReference type="EMBL" id="BK032800">
    <property type="protein sequence ID" value="DAF60985.1"/>
    <property type="molecule type" value="Genomic_DNA"/>
</dbReference>
<evidence type="ECO:0000313" key="1">
    <source>
        <dbReference type="EMBL" id="DAF60985.1"/>
    </source>
</evidence>
<name>A0A8S5TCI8_9CAUD</name>
<accession>A0A8S5TCI8</accession>
<reference evidence="1" key="1">
    <citation type="journal article" date="2021" name="Proc. Natl. Acad. Sci. U.S.A.">
        <title>A Catalog of Tens of Thousands of Viruses from Human Metagenomes Reveals Hidden Associations with Chronic Diseases.</title>
        <authorList>
            <person name="Tisza M.J."/>
            <person name="Buck C.B."/>
        </authorList>
    </citation>
    <scope>NUCLEOTIDE SEQUENCE</scope>
    <source>
        <strain evidence="1">CtlMy11</strain>
    </source>
</reference>